<name>A0AAE9HX32_9NEIS</name>
<evidence type="ECO:0000313" key="1">
    <source>
        <dbReference type="EMBL" id="URD67967.1"/>
    </source>
</evidence>
<evidence type="ECO:0000313" key="2">
    <source>
        <dbReference type="Proteomes" id="UP001056819"/>
    </source>
</evidence>
<sequence length="187" mass="21673">MNTYRYWQQHPYPQLAHTRMVYCAAEYRHEAAPYLAKTRLNGAEHHRFAHILCAEDHESTQQAHYVQHLCAAARLGNPAALYDLAHFFQHGLEGLPQNHTLAARLLSLSLKKHYPHALCEMAQRCLFQTRETERGLAYLQQAAAGRSQEALLLLADFHARGRFGFRRSRRLTTFYKKQAWRDDVLGC</sequence>
<evidence type="ECO:0008006" key="3">
    <source>
        <dbReference type="Google" id="ProtNLM"/>
    </source>
</evidence>
<dbReference type="EMBL" id="CP097501">
    <property type="protein sequence ID" value="URD67967.1"/>
    <property type="molecule type" value="Genomic_DNA"/>
</dbReference>
<dbReference type="SUPFAM" id="SSF81901">
    <property type="entry name" value="HCP-like"/>
    <property type="match status" value="1"/>
</dbReference>
<organism evidence="1 2">
    <name type="scientific">Conchiformibius steedae DSM 2580</name>
    <dbReference type="NCBI Taxonomy" id="1121352"/>
    <lineage>
        <taxon>Bacteria</taxon>
        <taxon>Pseudomonadati</taxon>
        <taxon>Pseudomonadota</taxon>
        <taxon>Betaproteobacteria</taxon>
        <taxon>Neisseriales</taxon>
        <taxon>Neisseriaceae</taxon>
        <taxon>Conchiformibius</taxon>
    </lineage>
</organism>
<dbReference type="RefSeq" id="WP_027021830.1">
    <property type="nucleotide sequence ID" value="NZ_CP097501.1"/>
</dbReference>
<gene>
    <name evidence="1" type="ORF">LNQ82_02040</name>
</gene>
<accession>A0AAE9HX32</accession>
<reference evidence="1" key="1">
    <citation type="submission" date="2022-05" db="EMBL/GenBank/DDBJ databases">
        <title>Alysiella filiformis genome sequencing.</title>
        <authorList>
            <person name="Viehboeck T."/>
        </authorList>
    </citation>
    <scope>NUCLEOTIDE SEQUENCE</scope>
    <source>
        <strain evidence="1">DSM 2580</strain>
    </source>
</reference>
<dbReference type="Proteomes" id="UP001056819">
    <property type="component" value="Chromosome"/>
</dbReference>
<protein>
    <recommendedName>
        <fullName evidence="3">Sel1 repeat family protein</fullName>
    </recommendedName>
</protein>
<dbReference type="Gene3D" id="1.25.40.10">
    <property type="entry name" value="Tetratricopeptide repeat domain"/>
    <property type="match status" value="1"/>
</dbReference>
<proteinExistence type="predicted"/>
<dbReference type="InterPro" id="IPR011990">
    <property type="entry name" value="TPR-like_helical_dom_sf"/>
</dbReference>
<dbReference type="AlphaFoldDB" id="A0AAE9HX32"/>